<proteinExistence type="predicted"/>
<sequence>MLHLVVLVALAASPVRTSELGDLLHPIVSDELGVMESNLDELIKSVGSHINSGSAGGDCCSSSSGRNPGQSFDVFGDGGSYYLAFRGTAGVGRSVYDAYVKDDAINYEPCCKQVNGSLPCSAHYRNNAILDDWQFIEEVVLAVYERGVIKQALTFDAAGTDYLSWFSPGNLKGAGKWEDLKEKTTNFFSIAGDAGLKRRFYINQIYLGCLADIGWFMAMDNPLPPCQYEKHSSYPQFLYSSGTGRMTWSSSGELAQADVMAVFVKFYKGCSA</sequence>
<keyword evidence="2" id="KW-1185">Reference proteome</keyword>
<evidence type="ECO:0000313" key="2">
    <source>
        <dbReference type="Proteomes" id="UP000694888"/>
    </source>
</evidence>
<name>A0ABM1A5D4_APLCA</name>
<protein>
    <submittedName>
        <fullName evidence="3">Uncharacterized protein LOC101854267</fullName>
    </submittedName>
</protein>
<gene>
    <name evidence="3" type="primary">LOC101854267</name>
</gene>
<evidence type="ECO:0000256" key="1">
    <source>
        <dbReference type="SAM" id="SignalP"/>
    </source>
</evidence>
<dbReference type="Proteomes" id="UP000694888">
    <property type="component" value="Unplaced"/>
</dbReference>
<keyword evidence="1" id="KW-0732">Signal</keyword>
<feature type="chain" id="PRO_5045979811" evidence="1">
    <location>
        <begin position="18"/>
        <end position="272"/>
    </location>
</feature>
<evidence type="ECO:0000313" key="3">
    <source>
        <dbReference type="RefSeq" id="XP_012941145.1"/>
    </source>
</evidence>
<accession>A0ABM1A5D4</accession>
<dbReference type="RefSeq" id="XP_012941145.1">
    <property type="nucleotide sequence ID" value="XM_013085691.2"/>
</dbReference>
<reference evidence="3" key="1">
    <citation type="submission" date="2025-08" db="UniProtKB">
        <authorList>
            <consortium name="RefSeq"/>
        </authorList>
    </citation>
    <scope>IDENTIFICATION</scope>
</reference>
<organism evidence="2 3">
    <name type="scientific">Aplysia californica</name>
    <name type="common">California sea hare</name>
    <dbReference type="NCBI Taxonomy" id="6500"/>
    <lineage>
        <taxon>Eukaryota</taxon>
        <taxon>Metazoa</taxon>
        <taxon>Spiralia</taxon>
        <taxon>Lophotrochozoa</taxon>
        <taxon>Mollusca</taxon>
        <taxon>Gastropoda</taxon>
        <taxon>Heterobranchia</taxon>
        <taxon>Euthyneura</taxon>
        <taxon>Tectipleura</taxon>
        <taxon>Aplysiida</taxon>
        <taxon>Aplysioidea</taxon>
        <taxon>Aplysiidae</taxon>
        <taxon>Aplysia</taxon>
    </lineage>
</organism>
<dbReference type="GeneID" id="101854267"/>
<feature type="signal peptide" evidence="1">
    <location>
        <begin position="1"/>
        <end position="17"/>
    </location>
</feature>